<dbReference type="InterPro" id="IPR037225">
    <property type="entry name" value="Nuo51_FMN-bd_sf"/>
</dbReference>
<dbReference type="NCBIfam" id="NF010120">
    <property type="entry name" value="PRK13596.1"/>
    <property type="match status" value="1"/>
</dbReference>
<name>A0A1F7F334_UNCRA</name>
<dbReference type="InterPro" id="IPR019575">
    <property type="entry name" value="Nuop51_4Fe4S-bd"/>
</dbReference>
<dbReference type="InterPro" id="IPR011538">
    <property type="entry name" value="Nuo51_FMN-bd"/>
</dbReference>
<protein>
    <recommendedName>
        <fullName evidence="6">NADH-ubiquinone oxidoreductase 51kDa subunit iron-sulphur binding domain-containing protein</fullName>
    </recommendedName>
</protein>
<dbReference type="PANTHER" id="PTHR43578">
    <property type="entry name" value="NADH-QUINONE OXIDOREDUCTASE SUBUNIT F"/>
    <property type="match status" value="1"/>
</dbReference>
<proteinExistence type="inferred from homology"/>
<accession>A0A1F7F334</accession>
<dbReference type="Proteomes" id="UP000179243">
    <property type="component" value="Unassembled WGS sequence"/>
</dbReference>
<keyword evidence="2" id="KW-0004">4Fe-4S</keyword>
<evidence type="ECO:0000256" key="5">
    <source>
        <dbReference type="ARBA" id="ARBA00023014"/>
    </source>
</evidence>
<keyword evidence="5" id="KW-0411">Iron-sulfur</keyword>
<dbReference type="SUPFAM" id="SSF142019">
    <property type="entry name" value="Nqo1 FMN-binding domain-like"/>
    <property type="match status" value="1"/>
</dbReference>
<dbReference type="EMBL" id="MFYX01000136">
    <property type="protein sequence ID" value="OGK01008.1"/>
    <property type="molecule type" value="Genomic_DNA"/>
</dbReference>
<evidence type="ECO:0000256" key="3">
    <source>
        <dbReference type="ARBA" id="ARBA00022723"/>
    </source>
</evidence>
<dbReference type="InterPro" id="IPR054765">
    <property type="entry name" value="SLBB_dom"/>
</dbReference>
<dbReference type="GO" id="GO:0010181">
    <property type="term" value="F:FMN binding"/>
    <property type="evidence" value="ECO:0007669"/>
    <property type="project" value="InterPro"/>
</dbReference>
<dbReference type="Gene3D" id="3.40.50.11540">
    <property type="entry name" value="NADH-ubiquinone oxidoreductase 51kDa subunit"/>
    <property type="match status" value="1"/>
</dbReference>
<dbReference type="GO" id="GO:0051539">
    <property type="term" value="F:4 iron, 4 sulfur cluster binding"/>
    <property type="evidence" value="ECO:0007669"/>
    <property type="project" value="UniProtKB-KW"/>
</dbReference>
<evidence type="ECO:0000313" key="8">
    <source>
        <dbReference type="Proteomes" id="UP000179243"/>
    </source>
</evidence>
<dbReference type="Pfam" id="PF22461">
    <property type="entry name" value="SLBB_2"/>
    <property type="match status" value="1"/>
</dbReference>
<dbReference type="FunFam" id="3.40.50.11540:FF:000001">
    <property type="entry name" value="NADH dehydrogenase [ubiquinone] flavoprotein 1, mitochondrial"/>
    <property type="match status" value="1"/>
</dbReference>
<dbReference type="Pfam" id="PF10589">
    <property type="entry name" value="NADH_4Fe-4S"/>
    <property type="match status" value="1"/>
</dbReference>
<dbReference type="GO" id="GO:0008137">
    <property type="term" value="F:NADH dehydrogenase (ubiquinone) activity"/>
    <property type="evidence" value="ECO:0007669"/>
    <property type="project" value="InterPro"/>
</dbReference>
<dbReference type="Gene3D" id="1.20.1440.230">
    <property type="entry name" value="NADH-ubiquinone oxidoreductase 51kDa subunit, iron-sulphur binding domain"/>
    <property type="match status" value="1"/>
</dbReference>
<dbReference type="Pfam" id="PF01512">
    <property type="entry name" value="Complex1_51K"/>
    <property type="match status" value="1"/>
</dbReference>
<keyword evidence="3" id="KW-0479">Metal-binding</keyword>
<keyword evidence="4" id="KW-0408">Iron</keyword>
<evidence type="ECO:0000313" key="7">
    <source>
        <dbReference type="EMBL" id="OGK01008.1"/>
    </source>
</evidence>
<dbReference type="Gene3D" id="3.10.20.600">
    <property type="match status" value="1"/>
</dbReference>
<dbReference type="FunFam" id="1.20.1440.230:FF:000001">
    <property type="entry name" value="Mitochondrial NADH dehydrogenase flavoprotein 1"/>
    <property type="match status" value="1"/>
</dbReference>
<reference evidence="7 8" key="1">
    <citation type="journal article" date="2016" name="Nat. Commun.">
        <title>Thousands of microbial genomes shed light on interconnected biogeochemical processes in an aquifer system.</title>
        <authorList>
            <person name="Anantharaman K."/>
            <person name="Brown C.T."/>
            <person name="Hug L.A."/>
            <person name="Sharon I."/>
            <person name="Castelle C.J."/>
            <person name="Probst A.J."/>
            <person name="Thomas B.C."/>
            <person name="Singh A."/>
            <person name="Wilkins M.J."/>
            <person name="Karaoz U."/>
            <person name="Brodie E.L."/>
            <person name="Williams K.H."/>
            <person name="Hubbard S.S."/>
            <person name="Banfield J.F."/>
        </authorList>
    </citation>
    <scope>NUCLEOTIDE SEQUENCE [LARGE SCALE GENOMIC DNA]</scope>
</reference>
<evidence type="ECO:0000256" key="2">
    <source>
        <dbReference type="ARBA" id="ARBA00022485"/>
    </source>
</evidence>
<dbReference type="Gene3D" id="6.10.250.1450">
    <property type="match status" value="1"/>
</dbReference>
<dbReference type="InterPro" id="IPR001949">
    <property type="entry name" value="NADH-UbQ_OxRdtase_51kDa_CS"/>
</dbReference>
<evidence type="ECO:0000256" key="1">
    <source>
        <dbReference type="ARBA" id="ARBA00007523"/>
    </source>
</evidence>
<dbReference type="SUPFAM" id="SSF142984">
    <property type="entry name" value="Nqo1 middle domain-like"/>
    <property type="match status" value="1"/>
</dbReference>
<organism evidence="7 8">
    <name type="scientific">Candidatus Raymondbacteria bacterium RIFOXYD12_FULL_49_13</name>
    <dbReference type="NCBI Taxonomy" id="1817890"/>
    <lineage>
        <taxon>Bacteria</taxon>
        <taxon>Raymondiibacteriota</taxon>
    </lineage>
</organism>
<evidence type="ECO:0000259" key="6">
    <source>
        <dbReference type="SMART" id="SM00928"/>
    </source>
</evidence>
<sequence length="417" mass="44646">MPEARNESHFGSECKVLLKNRGDISNRSIVQYRKRGGYAGLEKAKALKPVEILDAVKHAIVRGRGGAGFPAGMKWGFLPQDNAAPVYLICNADEGEPGTFKDRQIMEYDPHLLVEGIAIAARAINAKKAFIYIRGEFRWIAGILEDAIHEARTAGLLDVLDIIVHRGQGSYECGEETALIESLEGKRGCPRLKPPFPALKGLYGCPTIVNNVETLACLPYIMEHGPEAFKKIGVVGNAGPKLFGVSGHVNKPGVFEYPLGTPLKTILQAAGGVKGNLKAVIVGGLSTPILTAAEAETLNMDYDACLKAGTMLGSGGIIVMNDTVAMPPIALRTIKFYAHESCGQCTPCREGSVAVESLIEKLLSGCGETADIDRILHLCDTIIGSTLCPTGDAFAMPIRAMVRKFLAEFETLVTANP</sequence>
<dbReference type="InterPro" id="IPR037207">
    <property type="entry name" value="Nuop51_4Fe4S-bd_sf"/>
</dbReference>
<comment type="caution">
    <text evidence="7">The sequence shown here is derived from an EMBL/GenBank/DDBJ whole genome shotgun (WGS) entry which is preliminary data.</text>
</comment>
<dbReference type="PROSITE" id="PS00645">
    <property type="entry name" value="COMPLEX1_51K_2"/>
    <property type="match status" value="1"/>
</dbReference>
<dbReference type="SMART" id="SM00928">
    <property type="entry name" value="NADH_4Fe-4S"/>
    <property type="match status" value="1"/>
</dbReference>
<dbReference type="PANTHER" id="PTHR43578:SF3">
    <property type="entry name" value="NADH-QUINONE OXIDOREDUCTASE SUBUNIT F"/>
    <property type="match status" value="1"/>
</dbReference>
<dbReference type="AlphaFoldDB" id="A0A1F7F334"/>
<feature type="domain" description="NADH-ubiquinone oxidoreductase 51kDa subunit iron-sulphur binding" evidence="6">
    <location>
        <begin position="327"/>
        <end position="372"/>
    </location>
</feature>
<dbReference type="GO" id="GO:0046872">
    <property type="term" value="F:metal ion binding"/>
    <property type="evidence" value="ECO:0007669"/>
    <property type="project" value="UniProtKB-KW"/>
</dbReference>
<dbReference type="SUPFAM" id="SSF140490">
    <property type="entry name" value="Nqo1C-terminal domain-like"/>
    <property type="match status" value="1"/>
</dbReference>
<gene>
    <name evidence="7" type="ORF">A2519_16985</name>
</gene>
<comment type="similarity">
    <text evidence="1">Belongs to the complex I 51 kDa subunit family.</text>
</comment>
<evidence type="ECO:0000256" key="4">
    <source>
        <dbReference type="ARBA" id="ARBA00023004"/>
    </source>
</evidence>